<feature type="region of interest" description="Disordered" evidence="1">
    <location>
        <begin position="75"/>
        <end position="96"/>
    </location>
</feature>
<protein>
    <submittedName>
        <fullName evidence="2">Uncharacterized protein</fullName>
    </submittedName>
</protein>
<gene>
    <name evidence="2" type="ORF">FDP41_011225</name>
</gene>
<dbReference type="GeneID" id="68118440"/>
<keyword evidence="3" id="KW-1185">Reference proteome</keyword>
<dbReference type="VEuPathDB" id="AmoebaDB:NfTy_020630"/>
<dbReference type="VEuPathDB" id="AmoebaDB:FDP41_011225"/>
<evidence type="ECO:0000313" key="2">
    <source>
        <dbReference type="EMBL" id="KAF0982295.1"/>
    </source>
</evidence>
<organism evidence="2 3">
    <name type="scientific">Naegleria fowleri</name>
    <name type="common">Brain eating amoeba</name>
    <dbReference type="NCBI Taxonomy" id="5763"/>
    <lineage>
        <taxon>Eukaryota</taxon>
        <taxon>Discoba</taxon>
        <taxon>Heterolobosea</taxon>
        <taxon>Tetramitia</taxon>
        <taxon>Eutetramitia</taxon>
        <taxon>Vahlkampfiidae</taxon>
        <taxon>Naegleria</taxon>
    </lineage>
</organism>
<dbReference type="AlphaFoldDB" id="A0A6A5CA95"/>
<comment type="caution">
    <text evidence="2">The sequence shown here is derived from an EMBL/GenBank/DDBJ whole genome shotgun (WGS) entry which is preliminary data.</text>
</comment>
<evidence type="ECO:0000313" key="3">
    <source>
        <dbReference type="Proteomes" id="UP000444721"/>
    </source>
</evidence>
<dbReference type="VEuPathDB" id="AmoebaDB:NF0085680"/>
<accession>A0A6A5CA95</accession>
<proteinExistence type="predicted"/>
<reference evidence="2 3" key="1">
    <citation type="journal article" date="2019" name="Sci. Rep.">
        <title>Nanopore sequencing improves the draft genome of the human pathogenic amoeba Naegleria fowleri.</title>
        <authorList>
            <person name="Liechti N."/>
            <person name="Schurch N."/>
            <person name="Bruggmann R."/>
            <person name="Wittwer M."/>
        </authorList>
    </citation>
    <scope>NUCLEOTIDE SEQUENCE [LARGE SCALE GENOMIC DNA]</scope>
    <source>
        <strain evidence="2 3">ATCC 30894</strain>
    </source>
</reference>
<dbReference type="Proteomes" id="UP000444721">
    <property type="component" value="Unassembled WGS sequence"/>
</dbReference>
<sequence length="446" mass="51708">MFRFVLGVHPSKSLTRCCATGQGLYRHWNRRISELNISLNHHHHYSTDNNNININNNNSSNNYQCSFLQQRKVQSEHKDDRMMKNSTMTRTKDNPSKHLWNHVSNSVLSQSSSTRSFSTFNGITNIENNSSSGKKRNFKSYRQPNSESYYFREERTLLSGEKPTLVGRVLGVAWKIITFPLKIISFATMGVLFFIGRLVLSKVLKKDLKQMELMFTRMTLKDAAPLKSFYRMDNSTAPTPTFMDPLTQQYIEVDPILEKCLKFVDNDHLVYDRLKTETVKHSGMKDSLNVTLMDAKEKTDRDMNPEAIGKLCFRNSTFLKLLTDVKMINAQSTPEGLVRDVPLFVMKKLTEKEEAEFKNYEQKDETPTHNEHIAGYKFVFVAQMHIYATYVNGQWQDFQKIDIVVQDEVEEQEEVLMTFDDLSTSEYVSTSSSSTRIMDAEFEEKK</sequence>
<dbReference type="OMA" id="HNEHIAG"/>
<dbReference type="RefSeq" id="XP_044567008.1">
    <property type="nucleotide sequence ID" value="XM_044701610.1"/>
</dbReference>
<evidence type="ECO:0000256" key="1">
    <source>
        <dbReference type="SAM" id="MobiDB-lite"/>
    </source>
</evidence>
<dbReference type="OrthoDB" id="10407257at2759"/>
<dbReference type="EMBL" id="VFQX01000009">
    <property type="protein sequence ID" value="KAF0982295.1"/>
    <property type="molecule type" value="Genomic_DNA"/>
</dbReference>
<name>A0A6A5CA95_NAEFO</name>